<dbReference type="RefSeq" id="XP_023941397.2">
    <property type="nucleotide sequence ID" value="XM_024085629.2"/>
</dbReference>
<feature type="repeat" description="TPR" evidence="3">
    <location>
        <begin position="1322"/>
        <end position="1355"/>
    </location>
</feature>
<dbReference type="InterPro" id="IPR019734">
    <property type="entry name" value="TPR_rpt"/>
</dbReference>
<reference evidence="7" key="1">
    <citation type="submission" date="2025-08" db="UniProtKB">
        <authorList>
            <consortium name="RefSeq"/>
        </authorList>
    </citation>
    <scope>IDENTIFICATION</scope>
</reference>
<keyword evidence="1" id="KW-0677">Repeat</keyword>
<dbReference type="Pfam" id="PF13432">
    <property type="entry name" value="TPR_16"/>
    <property type="match status" value="1"/>
</dbReference>
<dbReference type="CDD" id="cd06257">
    <property type="entry name" value="DnaJ"/>
    <property type="match status" value="1"/>
</dbReference>
<dbReference type="PROSITE" id="PS50005">
    <property type="entry name" value="TPR"/>
    <property type="match status" value="7"/>
</dbReference>
<evidence type="ECO:0000256" key="1">
    <source>
        <dbReference type="ARBA" id="ARBA00022737"/>
    </source>
</evidence>
<keyword evidence="2 3" id="KW-0802">TPR repeat</keyword>
<dbReference type="SMART" id="SM00028">
    <property type="entry name" value="TPR"/>
    <property type="match status" value="16"/>
</dbReference>
<accession>A0A6J1N8H8</accession>
<name>A0A6J1N8H8_BICAN</name>
<proteinExistence type="predicted"/>
<organism evidence="6 7">
    <name type="scientific">Bicyclus anynana</name>
    <name type="common">Squinting bush brown butterfly</name>
    <dbReference type="NCBI Taxonomy" id="110368"/>
    <lineage>
        <taxon>Eukaryota</taxon>
        <taxon>Metazoa</taxon>
        <taxon>Ecdysozoa</taxon>
        <taxon>Arthropoda</taxon>
        <taxon>Hexapoda</taxon>
        <taxon>Insecta</taxon>
        <taxon>Pterygota</taxon>
        <taxon>Neoptera</taxon>
        <taxon>Endopterygota</taxon>
        <taxon>Lepidoptera</taxon>
        <taxon>Glossata</taxon>
        <taxon>Ditrysia</taxon>
        <taxon>Papilionoidea</taxon>
        <taxon>Nymphalidae</taxon>
        <taxon>Satyrinae</taxon>
        <taxon>Satyrini</taxon>
        <taxon>Mycalesina</taxon>
        <taxon>Bicyclus</taxon>
    </lineage>
</organism>
<dbReference type="SUPFAM" id="SSF46565">
    <property type="entry name" value="Chaperone J-domain"/>
    <property type="match status" value="1"/>
</dbReference>
<protein>
    <submittedName>
        <fullName evidence="7">Uncharacterized protein LOC112048188 isoform X1</fullName>
    </submittedName>
</protein>
<dbReference type="PANTHER" id="PTHR45188">
    <property type="entry name" value="DNAJ PROTEIN P58IPK HOMOLOG"/>
    <property type="match status" value="1"/>
</dbReference>
<dbReference type="KEGG" id="bany:112048188"/>
<dbReference type="GeneID" id="112048188"/>
<feature type="repeat" description="TPR" evidence="3">
    <location>
        <begin position="723"/>
        <end position="756"/>
    </location>
</feature>
<dbReference type="OrthoDB" id="10250354at2759"/>
<dbReference type="PROSITE" id="PS50293">
    <property type="entry name" value="TPR_REGION"/>
    <property type="match status" value="1"/>
</dbReference>
<dbReference type="InterPro" id="IPR001623">
    <property type="entry name" value="DnaJ_domain"/>
</dbReference>
<gene>
    <name evidence="7" type="primary">LOC112048188</name>
</gene>
<dbReference type="InterPro" id="IPR011990">
    <property type="entry name" value="TPR-like_helical_dom_sf"/>
</dbReference>
<evidence type="ECO:0000313" key="6">
    <source>
        <dbReference type="Proteomes" id="UP001652582"/>
    </source>
</evidence>
<dbReference type="Pfam" id="PF13181">
    <property type="entry name" value="TPR_8"/>
    <property type="match status" value="1"/>
</dbReference>
<feature type="repeat" description="TPR" evidence="3">
    <location>
        <begin position="927"/>
        <end position="960"/>
    </location>
</feature>
<evidence type="ECO:0000256" key="4">
    <source>
        <dbReference type="SAM" id="Coils"/>
    </source>
</evidence>
<dbReference type="SMART" id="SM00271">
    <property type="entry name" value="DnaJ"/>
    <property type="match status" value="1"/>
</dbReference>
<dbReference type="Proteomes" id="UP001652582">
    <property type="component" value="Chromosome 11"/>
</dbReference>
<evidence type="ECO:0000256" key="2">
    <source>
        <dbReference type="ARBA" id="ARBA00022803"/>
    </source>
</evidence>
<dbReference type="InterPro" id="IPR036869">
    <property type="entry name" value="J_dom_sf"/>
</dbReference>
<feature type="repeat" description="TPR" evidence="3">
    <location>
        <begin position="1394"/>
        <end position="1427"/>
    </location>
</feature>
<keyword evidence="6" id="KW-1185">Reference proteome</keyword>
<sequence length="1525" mass="173003">MNKSNEGKSGKSDSLDDTTKSINGYCTNNNIGSVNERTALKTNFETTMDTISEMMKQLEIAPQSKSAITGSNSKKNYLFCNKLNERGKSVVETNKSIFNLSDLKEELSKELLQNGKSILSTANNTSSSFTGLLRNSKLTFSKNSFTSNTIPQNTQETSDSVSVFVFGDKNAQALILNPKSLGNAVSSIKNPNNKFSSEANSNMLIIDTIPQNTKGETIQVVPSNFKFVFNKSLVPISVTVPTSTLDTDSTHKDQNKKSTFNSTALISLFQDTWKLGRSTMETAVPTVTSPTVSSKPFRNIFTMSSILLSKKPLISQNKLLKNSSIPYIMYVDFKTVKPTFRTAKQNTDSIYIFGSKKNPESIFDQKSPCKTKSPFNKPKLMSLFAGEWIIGTSKTPKSSTIKSPEVTSPFRNKFVASATLISKKKLFPQDNTSRIEFKNFDPTASVEFKSVLPNFCSSNERGYFCSVQQSCTPVYAFGGPATLAPINISHSFTASEDKATSITRDTTKKLTLELDCTKHEKLGKSTSVFQQNKKSQLETRSTNGQRKIKLDLYKYEDYKSALAMFEDAIQLCPDNATFYVFASHYYSKLGNYDEAVNYAQKVVAADHTFTYGYIWLARCHIATGNVHLAEDAKANARVNELSGEDERSLLQEVERLIQLYRDIQRDISVKNFGHADSSANKFLTLCPSNRVKAIKAVCLTYQMELYRAMEITKKCLQTNSLEVEALYARGLCHYFNGALQKATVYFEQVLNIFPLHMGATDLLQKIKRFMTWEEEGKEALKAGDYNKVIMINNAMANDDKLNKKTNAKLFWNNAEMYSKLNNIPLAIEACTLALEQNVYSIPTLSRRAEYYKKIGKYKDALSDIEKCYEIDNIGYADLMSETKKEALEKEAVYNKTFMEVDCLIRNDKIMKALKVMDQSLPEYTCDAKVFYTKGLCFFCLEKYDEAVQHFQRALKIDPIHVESCEMLNRTISLKNNLELGRTALMDGQWSQALHHYNECLKCCIENKKLSVRLYCTTGRIWHVHLNTVHTAILAYGNALRLDDKCIEALSGRSKCFTAIGQHENALLDCEKLYAIDKSDETKELLQKALGASKIGQARIKFEAGQDLYKRNKFKDALVMYKEAIRLHPENAEYHSNSFSCHMKLEMFKEAFVDAKKAVVLYGKCNDTIRGIAKCFIYIGELSGAERAIVKASEAGEECMEERRALQTLQRLHAQAQKHIEEQDYQRAVSCMNQCLESSPFSSKVKLIKAESLAMLGKIDQAQEIADECLRFDHTDVEAVYIKGLCIYYQENLEQAMKHFKEVLRLSPDHRAASAAYNKAKLLRINKEKGNEEFRMNRWRKALDLYNEALTIDPTHVKINAKLQFNRATAYSKLNELQAAADACTAALDLDHKYVKALTLRAKCCTLLQEYESAVDDYEELYKLEPKDEIKKLLEEAKALKNEKSKQQKNYYNILGVKKAATKRDIEIAYRQLAKAHHPDRHPGCSLFKRKKQERRFHEIDNAYKVLSDPEKRADYDRYGGNYRRK</sequence>
<evidence type="ECO:0000259" key="5">
    <source>
        <dbReference type="PROSITE" id="PS50076"/>
    </source>
</evidence>
<evidence type="ECO:0000313" key="7">
    <source>
        <dbReference type="RefSeq" id="XP_023941397.2"/>
    </source>
</evidence>
<feature type="domain" description="J" evidence="5">
    <location>
        <begin position="1449"/>
        <end position="1519"/>
    </location>
</feature>
<dbReference type="PRINTS" id="PR00625">
    <property type="entry name" value="JDOMAIN"/>
</dbReference>
<dbReference type="SUPFAM" id="SSF48452">
    <property type="entry name" value="TPR-like"/>
    <property type="match status" value="5"/>
</dbReference>
<dbReference type="PANTHER" id="PTHR45188:SF2">
    <property type="entry name" value="DNAJ HOMOLOG SUBFAMILY C MEMBER 7"/>
    <property type="match status" value="1"/>
</dbReference>
<dbReference type="Pfam" id="PF00226">
    <property type="entry name" value="DnaJ"/>
    <property type="match status" value="1"/>
</dbReference>
<keyword evidence="4" id="KW-0175">Coiled coil</keyword>
<dbReference type="Gene3D" id="1.10.287.110">
    <property type="entry name" value="DnaJ domain"/>
    <property type="match status" value="1"/>
</dbReference>
<evidence type="ECO:0000256" key="3">
    <source>
        <dbReference type="PROSITE-ProRule" id="PRU00339"/>
    </source>
</evidence>
<dbReference type="Pfam" id="PF00515">
    <property type="entry name" value="TPR_1"/>
    <property type="match status" value="1"/>
</dbReference>
<feature type="coiled-coil region" evidence="4">
    <location>
        <begin position="1422"/>
        <end position="1449"/>
    </location>
</feature>
<dbReference type="Gene3D" id="1.25.40.10">
    <property type="entry name" value="Tetratricopeptide repeat domain"/>
    <property type="match status" value="4"/>
</dbReference>
<feature type="repeat" description="TPR" evidence="3">
    <location>
        <begin position="1097"/>
        <end position="1130"/>
    </location>
</feature>
<feature type="repeat" description="TPR" evidence="3">
    <location>
        <begin position="1276"/>
        <end position="1309"/>
    </location>
</feature>
<dbReference type="PROSITE" id="PS50076">
    <property type="entry name" value="DNAJ_2"/>
    <property type="match status" value="1"/>
</dbReference>
<feature type="repeat" description="TPR" evidence="3">
    <location>
        <begin position="542"/>
        <end position="575"/>
    </location>
</feature>